<evidence type="ECO:0000313" key="2">
    <source>
        <dbReference type="Proteomes" id="UP000037848"/>
    </source>
</evidence>
<gene>
    <name evidence="1" type="ORF">ADS77_05130</name>
</gene>
<dbReference type="EMBL" id="LHPH01000004">
    <property type="protein sequence ID" value="KPH64655.1"/>
    <property type="molecule type" value="Genomic_DNA"/>
</dbReference>
<reference evidence="1 2" key="1">
    <citation type="submission" date="2015-08" db="EMBL/GenBank/DDBJ databases">
        <title>Draft Genome Sequence of Pseudoalteromonas porphyrae UCD-SED14.</title>
        <authorList>
            <person name="Coil D.A."/>
            <person name="Jospin G."/>
            <person name="Lee R.D."/>
            <person name="Eisen J.A."/>
        </authorList>
    </citation>
    <scope>NUCLEOTIDE SEQUENCE [LARGE SCALE GENOMIC DNA]</scope>
    <source>
        <strain evidence="1 2">UCD-SED14</strain>
    </source>
</reference>
<keyword evidence="2" id="KW-1185">Reference proteome</keyword>
<name>A0A0N1ENZ6_9GAMM</name>
<dbReference type="AlphaFoldDB" id="A0A0N1ENZ6"/>
<sequence>MAPVFLTVAMHELWPKCMIYATPIAEQYDVDICGGRAANGEYHHHFYTSCLADMLNHDGSVHSKCPVTWCMQGSMLFQ</sequence>
<organism evidence="1 2">
    <name type="scientific">Pseudoalteromonas porphyrae</name>
    <dbReference type="NCBI Taxonomy" id="187330"/>
    <lineage>
        <taxon>Bacteria</taxon>
        <taxon>Pseudomonadati</taxon>
        <taxon>Pseudomonadota</taxon>
        <taxon>Gammaproteobacteria</taxon>
        <taxon>Alteromonadales</taxon>
        <taxon>Pseudoalteromonadaceae</taxon>
        <taxon>Pseudoalteromonas</taxon>
    </lineage>
</organism>
<comment type="caution">
    <text evidence="1">The sequence shown here is derived from an EMBL/GenBank/DDBJ whole genome shotgun (WGS) entry which is preliminary data.</text>
</comment>
<accession>A0A0N1ENZ6</accession>
<dbReference type="PATRIC" id="fig|187330.3.peg.2789"/>
<dbReference type="Proteomes" id="UP000037848">
    <property type="component" value="Unassembled WGS sequence"/>
</dbReference>
<proteinExistence type="predicted"/>
<protein>
    <submittedName>
        <fullName evidence="1">Uncharacterized protein</fullName>
    </submittedName>
</protein>
<evidence type="ECO:0000313" key="1">
    <source>
        <dbReference type="EMBL" id="KPH64655.1"/>
    </source>
</evidence>